<dbReference type="EMBL" id="JAUOTP010000003">
    <property type="protein sequence ID" value="MDO6414296.1"/>
    <property type="molecule type" value="Genomic_DNA"/>
</dbReference>
<gene>
    <name evidence="1" type="ORF">Q4F19_07865</name>
</gene>
<keyword evidence="2" id="KW-1185">Reference proteome</keyword>
<reference evidence="1" key="1">
    <citation type="submission" date="2023-07" db="EMBL/GenBank/DDBJ databases">
        <authorList>
            <person name="Kim M."/>
        </authorList>
    </citation>
    <scope>NUCLEOTIDE SEQUENCE</scope>
    <source>
        <strain evidence="1">BIUV-7</strain>
    </source>
</reference>
<proteinExistence type="predicted"/>
<dbReference type="Gene3D" id="3.40.50.150">
    <property type="entry name" value="Vaccinia Virus protein VP39"/>
    <property type="match status" value="1"/>
</dbReference>
<dbReference type="PANTHER" id="PTHR20974">
    <property type="entry name" value="UPF0585 PROTEIN CG18661"/>
    <property type="match status" value="1"/>
</dbReference>
<comment type="caution">
    <text evidence="1">The sequence shown here is derived from an EMBL/GenBank/DDBJ whole genome shotgun (WGS) entry which is preliminary data.</text>
</comment>
<organism evidence="1 2">
    <name type="scientific">Sphingomonas natans</name>
    <dbReference type="NCBI Taxonomy" id="3063330"/>
    <lineage>
        <taxon>Bacteria</taxon>
        <taxon>Pseudomonadati</taxon>
        <taxon>Pseudomonadota</taxon>
        <taxon>Alphaproteobacteria</taxon>
        <taxon>Sphingomonadales</taxon>
        <taxon>Sphingomonadaceae</taxon>
        <taxon>Sphingomonas</taxon>
    </lineage>
</organism>
<dbReference type="PANTHER" id="PTHR20974:SF0">
    <property type="entry name" value="UPF0585 PROTEIN CG18661"/>
    <property type="match status" value="1"/>
</dbReference>
<dbReference type="Pfam" id="PF06080">
    <property type="entry name" value="DUF938"/>
    <property type="match status" value="1"/>
</dbReference>
<accession>A0ABT8Y7K1</accession>
<protein>
    <submittedName>
        <fullName evidence="1">DUF938 domain-containing protein</fullName>
    </submittedName>
</protein>
<dbReference type="InterPro" id="IPR029063">
    <property type="entry name" value="SAM-dependent_MTases_sf"/>
</dbReference>
<evidence type="ECO:0000313" key="1">
    <source>
        <dbReference type="EMBL" id="MDO6414296.1"/>
    </source>
</evidence>
<dbReference type="Proteomes" id="UP001169764">
    <property type="component" value="Unassembled WGS sequence"/>
</dbReference>
<dbReference type="InterPro" id="IPR010342">
    <property type="entry name" value="DUF938"/>
</dbReference>
<evidence type="ECO:0000313" key="2">
    <source>
        <dbReference type="Proteomes" id="UP001169764"/>
    </source>
</evidence>
<sequence>MSTDPRRSSPAALRNREPILVALRAILPSAGTVIEVASGSGEHVVYFAKHFPNLLWQPSDPAAEARASIAGWIADEGLPNILLPLPIDAMAPDWPIAHADAVLAINMVHISPWAATLGLLRGAARLLPSNAPLFLYGPFQRDGEAMSLSNAAFDADLRLRNSEWGIRLLEDVVHEAEKAGFELARVMAMPANNLSVILLRK</sequence>
<name>A0ABT8Y7K1_9SPHN</name>
<dbReference type="SUPFAM" id="SSF53335">
    <property type="entry name" value="S-adenosyl-L-methionine-dependent methyltransferases"/>
    <property type="match status" value="1"/>
</dbReference>